<feature type="region of interest" description="Disordered" evidence="3">
    <location>
        <begin position="167"/>
        <end position="200"/>
    </location>
</feature>
<gene>
    <name evidence="5" type="ORF">HMPREF0581_1023</name>
</gene>
<proteinExistence type="inferred from homology"/>
<dbReference type="SUPFAM" id="SSF118196">
    <property type="entry name" value="YaeB-like"/>
    <property type="match status" value="1"/>
</dbReference>
<dbReference type="NCBIfam" id="TIGR00104">
    <property type="entry name" value="tRNA_TsaA"/>
    <property type="match status" value="1"/>
</dbReference>
<name>X8IPQ7_9FIRM</name>
<evidence type="ECO:0000256" key="1">
    <source>
        <dbReference type="ARBA" id="ARBA00022691"/>
    </source>
</evidence>
<keyword evidence="5" id="KW-0808">Transferase</keyword>
<keyword evidence="5" id="KW-0489">Methyltransferase</keyword>
<dbReference type="Gene3D" id="2.40.30.70">
    <property type="entry name" value="YaeB-like"/>
    <property type="match status" value="1"/>
</dbReference>
<dbReference type="InterPro" id="IPR023370">
    <property type="entry name" value="TrmO-like_N"/>
</dbReference>
<protein>
    <submittedName>
        <fullName evidence="5">Putative tRNA-Thr(GGU) m(6)t(6)A37 methyltransferase TsaA</fullName>
    </submittedName>
</protein>
<dbReference type="Pfam" id="PF01980">
    <property type="entry name" value="TrmO_N"/>
    <property type="match status" value="1"/>
</dbReference>
<dbReference type="PROSITE" id="PS51668">
    <property type="entry name" value="TSAA_2"/>
    <property type="match status" value="1"/>
</dbReference>
<dbReference type="GO" id="GO:0032259">
    <property type="term" value="P:methylation"/>
    <property type="evidence" value="ECO:0007669"/>
    <property type="project" value="UniProtKB-KW"/>
</dbReference>
<accession>X8IPQ7</accession>
<sequence>MDRLDYMKLYEIRPVAHMRSAFRQKYGIPRQPRMVDGLRSEIVFDHEFNIPEAVRGLDKFSHIWLIWGFSENRLNMREPHPAWRPTVRPPRLGGSVRMGVFATRSPYRPNSLGMSAVKLVEVRYEDGQVSLIVEGADLLDGTPIYDIKPYLPYSDAITEATEGFVARPEASGKTEEFGETGKCGKTEEHGDPERAGEKDDIPGAQMTCVEVEFPDHLLAKVEEQYRKPIIGILQLDPRDAYDRDSDKPSRLAFGNVDIEFISREGKLIVTAVRELAE</sequence>
<dbReference type="PANTHER" id="PTHR12818:SF0">
    <property type="entry name" value="TRNA (ADENINE(37)-N6)-METHYLTRANSFERASE"/>
    <property type="match status" value="1"/>
</dbReference>
<dbReference type="Proteomes" id="UP000022645">
    <property type="component" value="Unassembled WGS sequence"/>
</dbReference>
<dbReference type="PATRIC" id="fig|1401079.3.peg.1521"/>
<dbReference type="PANTHER" id="PTHR12818">
    <property type="entry name" value="TRNA (ADENINE(37)-N6)-METHYLTRANSFERASE"/>
    <property type="match status" value="1"/>
</dbReference>
<dbReference type="InterPro" id="IPR036414">
    <property type="entry name" value="YaeB_N_sf"/>
</dbReference>
<evidence type="ECO:0000313" key="5">
    <source>
        <dbReference type="EMBL" id="EUC51602.1"/>
    </source>
</evidence>
<dbReference type="AlphaFoldDB" id="X8IPQ7"/>
<evidence type="ECO:0000256" key="2">
    <source>
        <dbReference type="ARBA" id="ARBA00033753"/>
    </source>
</evidence>
<feature type="compositionally biased region" description="Basic and acidic residues" evidence="3">
    <location>
        <begin position="182"/>
        <end position="200"/>
    </location>
</feature>
<organism evidence="5 6">
    <name type="scientific">Mogibacterium timidum ATCC 33093</name>
    <dbReference type="NCBI Taxonomy" id="1401079"/>
    <lineage>
        <taxon>Bacteria</taxon>
        <taxon>Bacillati</taxon>
        <taxon>Bacillota</taxon>
        <taxon>Clostridia</taxon>
        <taxon>Peptostreptococcales</taxon>
        <taxon>Anaerovoracaceae</taxon>
        <taxon>Mogibacterium</taxon>
    </lineage>
</organism>
<reference evidence="5 6" key="1">
    <citation type="submission" date="2014-01" db="EMBL/GenBank/DDBJ databases">
        <authorList>
            <person name="Durkin A.S."/>
            <person name="McCorrison J."/>
            <person name="Torralba M."/>
            <person name="Gillis M."/>
            <person name="Haft D.H."/>
            <person name="Methe B."/>
            <person name="Sutton G."/>
            <person name="Nelson K.E."/>
        </authorList>
    </citation>
    <scope>NUCLEOTIDE SEQUENCE [LARGE SCALE GENOMIC DNA]</scope>
    <source>
        <strain evidence="5 6">ATCC 33093</strain>
    </source>
</reference>
<evidence type="ECO:0000313" key="6">
    <source>
        <dbReference type="Proteomes" id="UP000022645"/>
    </source>
</evidence>
<dbReference type="InterPro" id="IPR040372">
    <property type="entry name" value="YaeB-like"/>
</dbReference>
<dbReference type="InterPro" id="IPR036413">
    <property type="entry name" value="YaeB-like_sf"/>
</dbReference>
<evidence type="ECO:0000256" key="3">
    <source>
        <dbReference type="SAM" id="MobiDB-lite"/>
    </source>
</evidence>
<dbReference type="InterPro" id="IPR023368">
    <property type="entry name" value="UPF0066_cons_site"/>
</dbReference>
<comment type="similarity">
    <text evidence="2">Belongs to the tRNA methyltransferase O family.</text>
</comment>
<dbReference type="GO" id="GO:0008168">
    <property type="term" value="F:methyltransferase activity"/>
    <property type="evidence" value="ECO:0007669"/>
    <property type="project" value="UniProtKB-KW"/>
</dbReference>
<dbReference type="PROSITE" id="PS01318">
    <property type="entry name" value="TSAA_1"/>
    <property type="match status" value="1"/>
</dbReference>
<dbReference type="CDD" id="cd09281">
    <property type="entry name" value="UPF0066"/>
    <property type="match status" value="1"/>
</dbReference>
<keyword evidence="1" id="KW-0949">S-adenosyl-L-methionine</keyword>
<dbReference type="EMBL" id="JALU01000027">
    <property type="protein sequence ID" value="EUC51602.1"/>
    <property type="molecule type" value="Genomic_DNA"/>
</dbReference>
<dbReference type="Gene3D" id="3.30.2310.10">
    <property type="entry name" value="YaeB-like"/>
    <property type="match status" value="1"/>
</dbReference>
<evidence type="ECO:0000259" key="4">
    <source>
        <dbReference type="PROSITE" id="PS51668"/>
    </source>
</evidence>
<comment type="caution">
    <text evidence="5">The sequence shown here is derived from an EMBL/GenBank/DDBJ whole genome shotgun (WGS) entry which is preliminary data.</text>
</comment>
<feature type="domain" description="TsaA-like" evidence="4">
    <location>
        <begin position="12"/>
        <end position="159"/>
    </location>
</feature>